<feature type="transmembrane region" description="Helical" evidence="13">
    <location>
        <begin position="684"/>
        <end position="703"/>
    </location>
</feature>
<gene>
    <name evidence="15" type="ORF">CHRIB12_LOCUS7446</name>
</gene>
<evidence type="ECO:0000256" key="5">
    <source>
        <dbReference type="ARBA" id="ARBA00022502"/>
    </source>
</evidence>
<keyword evidence="10 13" id="KW-0472">Membrane</keyword>
<keyword evidence="8 13" id="KW-0256">Endoplasmic reticulum</keyword>
<feature type="transmembrane region" description="Helical" evidence="13">
    <location>
        <begin position="760"/>
        <end position="779"/>
    </location>
</feature>
<keyword evidence="7 13" id="KW-0812">Transmembrane</keyword>
<evidence type="ECO:0000256" key="2">
    <source>
        <dbReference type="ARBA" id="ARBA00004687"/>
    </source>
</evidence>
<feature type="transmembrane region" description="Helical" evidence="13">
    <location>
        <begin position="1028"/>
        <end position="1048"/>
    </location>
</feature>
<organism evidence="15 16">
    <name type="scientific">Rhizophagus irregularis</name>
    <dbReference type="NCBI Taxonomy" id="588596"/>
    <lineage>
        <taxon>Eukaryota</taxon>
        <taxon>Fungi</taxon>
        <taxon>Fungi incertae sedis</taxon>
        <taxon>Mucoromycota</taxon>
        <taxon>Glomeromycotina</taxon>
        <taxon>Glomeromycetes</taxon>
        <taxon>Glomerales</taxon>
        <taxon>Glomeraceae</taxon>
        <taxon>Rhizophagus</taxon>
    </lineage>
</organism>
<dbReference type="GO" id="GO:0005789">
    <property type="term" value="C:endoplasmic reticulum membrane"/>
    <property type="evidence" value="ECO:0007669"/>
    <property type="project" value="UniProtKB-SubCell"/>
</dbReference>
<feature type="domain" description="GPI ethanolamine phosphate transferase 1 C-terminal" evidence="14">
    <location>
        <begin position="570"/>
        <end position="1021"/>
    </location>
</feature>
<comment type="pathway">
    <text evidence="2 13">Glycolipid biosynthesis; glycosylphosphatidylinositol-anchor biosynthesis.</text>
</comment>
<feature type="transmembrane region" description="Helical" evidence="13">
    <location>
        <begin position="923"/>
        <end position="942"/>
    </location>
</feature>
<feature type="transmembrane region" description="Helical" evidence="13">
    <location>
        <begin position="791"/>
        <end position="809"/>
    </location>
</feature>
<keyword evidence="5 13" id="KW-0337">GPI-anchor biosynthesis</keyword>
<evidence type="ECO:0000259" key="14">
    <source>
        <dbReference type="Pfam" id="PF04987"/>
    </source>
</evidence>
<evidence type="ECO:0000256" key="8">
    <source>
        <dbReference type="ARBA" id="ARBA00022824"/>
    </source>
</evidence>
<dbReference type="Proteomes" id="UP000684084">
    <property type="component" value="Unassembled WGS sequence"/>
</dbReference>
<feature type="transmembrane region" description="Helical" evidence="13">
    <location>
        <begin position="735"/>
        <end position="754"/>
    </location>
</feature>
<keyword evidence="9 13" id="KW-1133">Transmembrane helix</keyword>
<evidence type="ECO:0000313" key="15">
    <source>
        <dbReference type="EMBL" id="CAB5358886.1"/>
    </source>
</evidence>
<dbReference type="InterPro" id="IPR037671">
    <property type="entry name" value="PIGN_N"/>
</dbReference>
<evidence type="ECO:0000256" key="13">
    <source>
        <dbReference type="RuleBase" id="RU367138"/>
    </source>
</evidence>
<keyword evidence="6 13" id="KW-0808">Transferase</keyword>
<comment type="function">
    <text evidence="12 13">Ethanolamine phosphate transferase involved in glycosylphosphatidylinositol-anchor biosynthesis. Transfers ethanolamine phosphate to the first alpha-1,4-linked mannose of the glycosylphosphatidylinositol precursor of GPI-anchor.</text>
</comment>
<reference evidence="15" key="1">
    <citation type="submission" date="2020-05" db="EMBL/GenBank/DDBJ databases">
        <authorList>
            <person name="Rincon C."/>
            <person name="Sanders R I."/>
            <person name="Robbins C."/>
            <person name="Chaturvedi A."/>
        </authorList>
    </citation>
    <scope>NUCLEOTIDE SEQUENCE</scope>
    <source>
        <strain evidence="15">CHB12</strain>
    </source>
</reference>
<feature type="transmembrane region" description="Helical" evidence="13">
    <location>
        <begin position="962"/>
        <end position="985"/>
    </location>
</feature>
<dbReference type="GO" id="GO:0051377">
    <property type="term" value="F:mannose-ethanolamine phosphotransferase activity"/>
    <property type="evidence" value="ECO:0007669"/>
    <property type="project" value="UniProtKB-UniRule"/>
</dbReference>
<comment type="subcellular location">
    <subcellularLocation>
        <location evidence="1 13">Endoplasmic reticulum membrane</location>
        <topology evidence="1 13">Multi-pass membrane protein</topology>
    </subcellularLocation>
</comment>
<dbReference type="Pfam" id="PF04987">
    <property type="entry name" value="PigN"/>
    <property type="match status" value="1"/>
</dbReference>
<feature type="transmembrane region" description="Helical" evidence="13">
    <location>
        <begin position="580"/>
        <end position="600"/>
    </location>
</feature>
<feature type="transmembrane region" description="Helical" evidence="13">
    <location>
        <begin position="854"/>
        <end position="873"/>
    </location>
</feature>
<proteinExistence type="inferred from homology"/>
<evidence type="ECO:0000256" key="11">
    <source>
        <dbReference type="ARBA" id="ARBA00023180"/>
    </source>
</evidence>
<evidence type="ECO:0000256" key="1">
    <source>
        <dbReference type="ARBA" id="ARBA00004477"/>
    </source>
</evidence>
<sequence length="1073" mass="123139">MSSKQLILSTYRQLLKEVDKQFTYRNNNKLWREEVISTYQKNRDLSNKEEIENSTKYALDILCFLRSSRKYNELLELNNPAHGYSVEKRIELTANRVGLKLPIVPLARVLDEEGPEQTINEKEIYTETDKVMTNLATSRNILFIGIIFHVAYIWSIFDIYFTSPLVHGMTTHKVDLPPPANRLVLIIGDGLRADKLYQLYSDESDQPITKAPFLRDIILNHGTFGVSHTRVPTESRPGHVALIAGFYEDVSAVTKGWKSNPVEFDSVFNQSRHTWSFGSPDILPMFADGASDPDKVETFMYGHESENFAKDAKELDIWVFDQLAQLFTNSSSNAKLYQQLHDDQIVIFLHLLGLDTNGHVYGPHSKEYIDNIKVVDEGINKAVRLIEEYYGHDGKTSYVFTADHGMSNRGNHGDGHPDNTRTPIIAWGAGVNKPNKTHPTGHDEFSADWYLNEVQRNDVLQADIAPFMASLIGINYPVNSVGELPLVYLNNTPLFKAQSLFVNAKEISEQYQVKYELKKRTEIMFKPFAPLSNSTHNREILLSKIQELIDTEQYEEAEIMCEILIQLSLEGLRYFQTYDWLMLRSIVTVGYLGWIFYSLKHTLKEYCLPNNNSSNRHSDRIAKYVNILAIISLTILMSIMYIQGSPATYYTYVIFAVYFCWNSLLDYETFTESCKLALGSRSPFILAGYIIGHIIALEIFVYSYFERSILSGCFVLGVLWPLIMPSSFRSENKLLLLYWSISCLASSIFTLLPVEKGEDILLVVYGGILILITGINSMVKSSKYIIGNDSDSKTMIIFQLLLVALSIIIVYDTTNKLKWRVGLPILNQYAAWIILAISTATPFFYGLRRKQHYLKRLTTLFLAFAPLFVILSISYEVLFYYFLTQTVLLWLEIERKLFLFEQSKQKQQEQESHRKLEMRDSRISLIFLFFIKVGFFGTGNVASLSSFSLQSVYRLTTIFNPFLMGGLLLLKILIPFFIVSSVFYILNKSIRLSPFSLFLLVLSISDIMTLNFFYLVRDDGSWLEIGTTISHFVISSLFVLFMILLFLLSEVLVGKVIIPEDEEKEEKKREKND</sequence>
<protein>
    <recommendedName>
        <fullName evidence="4 13">GPI ethanolamine phosphate transferase 1</fullName>
        <ecNumber evidence="13">2.-.-.-</ecNumber>
    </recommendedName>
</protein>
<feature type="transmembrane region" description="Helical" evidence="13">
    <location>
        <begin position="621"/>
        <end position="641"/>
    </location>
</feature>
<feature type="transmembrane region" description="Helical" evidence="13">
    <location>
        <begin position="997"/>
        <end position="1016"/>
    </location>
</feature>
<dbReference type="PANTHER" id="PTHR12250:SF0">
    <property type="entry name" value="GPI ETHANOLAMINE PHOSPHATE TRANSFERASE 1"/>
    <property type="match status" value="1"/>
</dbReference>
<dbReference type="FunFam" id="3.40.720.10:FF:000015">
    <property type="entry name" value="GPI ethanolamine phosphate transferase 1"/>
    <property type="match status" value="1"/>
</dbReference>
<dbReference type="CDD" id="cd16020">
    <property type="entry name" value="GPI_EPT_1"/>
    <property type="match status" value="1"/>
</dbReference>
<evidence type="ECO:0000256" key="10">
    <source>
        <dbReference type="ARBA" id="ARBA00023136"/>
    </source>
</evidence>
<keyword evidence="11" id="KW-0325">Glycoprotein</keyword>
<dbReference type="AlphaFoldDB" id="A0A915Z2L7"/>
<accession>A0A915Z2L7</accession>
<evidence type="ECO:0000256" key="6">
    <source>
        <dbReference type="ARBA" id="ARBA00022679"/>
    </source>
</evidence>
<dbReference type="InterPro" id="IPR007070">
    <property type="entry name" value="GPI_EtnP_transferase_1"/>
</dbReference>
<dbReference type="EMBL" id="CAGKOT010000013">
    <property type="protein sequence ID" value="CAB5358886.1"/>
    <property type="molecule type" value="Genomic_DNA"/>
</dbReference>
<evidence type="ECO:0000256" key="7">
    <source>
        <dbReference type="ARBA" id="ARBA00022692"/>
    </source>
</evidence>
<dbReference type="VEuPathDB" id="FungiDB:RhiirFUN_010359"/>
<evidence type="ECO:0000256" key="9">
    <source>
        <dbReference type="ARBA" id="ARBA00022989"/>
    </source>
</evidence>
<feature type="transmembrane region" description="Helical" evidence="13">
    <location>
        <begin position="709"/>
        <end position="728"/>
    </location>
</feature>
<evidence type="ECO:0000256" key="3">
    <source>
        <dbReference type="ARBA" id="ARBA00008400"/>
    </source>
</evidence>
<comment type="similarity">
    <text evidence="3 13">Belongs to the PIGG/PIGN/PIGO family. PIGN subfamily.</text>
</comment>
<feature type="transmembrane region" description="Helical" evidence="13">
    <location>
        <begin position="829"/>
        <end position="847"/>
    </location>
</feature>
<comment type="caution">
    <text evidence="15">The sequence shown here is derived from an EMBL/GenBank/DDBJ whole genome shotgun (WGS) entry which is preliminary data.</text>
</comment>
<dbReference type="GO" id="GO:0006506">
    <property type="term" value="P:GPI anchor biosynthetic process"/>
    <property type="evidence" value="ECO:0007669"/>
    <property type="project" value="UniProtKB-KW"/>
</dbReference>
<dbReference type="PANTHER" id="PTHR12250">
    <property type="entry name" value="PHOSPHATIDYLINOSITOL GLYCAN, CLASS N"/>
    <property type="match status" value="1"/>
</dbReference>
<name>A0A915Z2L7_9GLOM</name>
<dbReference type="Pfam" id="PF01663">
    <property type="entry name" value="Phosphodiest"/>
    <property type="match status" value="1"/>
</dbReference>
<dbReference type="OrthoDB" id="2748310at2759"/>
<dbReference type="EC" id="2.-.-.-" evidence="13"/>
<evidence type="ECO:0000256" key="12">
    <source>
        <dbReference type="ARBA" id="ARBA00024850"/>
    </source>
</evidence>
<feature type="transmembrane region" description="Helical" evidence="13">
    <location>
        <begin position="140"/>
        <end position="161"/>
    </location>
</feature>
<evidence type="ECO:0000313" key="16">
    <source>
        <dbReference type="Proteomes" id="UP000684084"/>
    </source>
</evidence>
<dbReference type="Pfam" id="PF13233">
    <property type="entry name" value="Complex1_LYR_2"/>
    <property type="match status" value="1"/>
</dbReference>
<dbReference type="SMR" id="A0A915Z2L7"/>
<dbReference type="InterPro" id="IPR002591">
    <property type="entry name" value="Phosphodiest/P_Trfase"/>
</dbReference>
<dbReference type="InterPro" id="IPR017852">
    <property type="entry name" value="GPI_EtnP_transferase_1_C"/>
</dbReference>
<evidence type="ECO:0000256" key="4">
    <source>
        <dbReference type="ARBA" id="ARBA00020831"/>
    </source>
</evidence>